<keyword evidence="2" id="KW-0479">Metal-binding</keyword>
<gene>
    <name evidence="6" type="ORF">CB0940_00057</name>
</gene>
<keyword evidence="4" id="KW-0411">Iron-sulfur</keyword>
<name>A0A2G5I7D3_CERBT</name>
<dbReference type="OrthoDB" id="429143at2759"/>
<accession>A0A2G5I7D3</accession>
<dbReference type="GO" id="GO:0046872">
    <property type="term" value="F:metal ion binding"/>
    <property type="evidence" value="ECO:0007669"/>
    <property type="project" value="UniProtKB-KW"/>
</dbReference>
<organism evidence="6 7">
    <name type="scientific">Cercospora beticola</name>
    <name type="common">Sugarbeet leaf spot fungus</name>
    <dbReference type="NCBI Taxonomy" id="122368"/>
    <lineage>
        <taxon>Eukaryota</taxon>
        <taxon>Fungi</taxon>
        <taxon>Dikarya</taxon>
        <taxon>Ascomycota</taxon>
        <taxon>Pezizomycotina</taxon>
        <taxon>Dothideomycetes</taxon>
        <taxon>Dothideomycetidae</taxon>
        <taxon>Mycosphaerellales</taxon>
        <taxon>Mycosphaerellaceae</taxon>
        <taxon>Cercospora</taxon>
    </lineage>
</organism>
<feature type="domain" description="Rieske" evidence="5">
    <location>
        <begin position="494"/>
        <end position="591"/>
    </location>
</feature>
<dbReference type="Pfam" id="PF01266">
    <property type="entry name" value="DAO"/>
    <property type="match status" value="1"/>
</dbReference>
<evidence type="ECO:0000313" key="6">
    <source>
        <dbReference type="EMBL" id="PIB00708.1"/>
    </source>
</evidence>
<evidence type="ECO:0000256" key="2">
    <source>
        <dbReference type="ARBA" id="ARBA00022723"/>
    </source>
</evidence>
<dbReference type="Proteomes" id="UP000230605">
    <property type="component" value="Chromosome 1"/>
</dbReference>
<evidence type="ECO:0000259" key="5">
    <source>
        <dbReference type="PROSITE" id="PS51296"/>
    </source>
</evidence>
<evidence type="ECO:0000313" key="7">
    <source>
        <dbReference type="Proteomes" id="UP000230605"/>
    </source>
</evidence>
<protein>
    <submittedName>
        <fullName evidence="6">Putative Rieske 2Fe-2S iron-sulfur protein</fullName>
    </submittedName>
</protein>
<dbReference type="PANTHER" id="PTHR13847:SF281">
    <property type="entry name" value="FAD DEPENDENT OXIDOREDUCTASE DOMAIN-CONTAINING PROTEIN"/>
    <property type="match status" value="1"/>
</dbReference>
<dbReference type="EMBL" id="LKMD01000100">
    <property type="protein sequence ID" value="PIB00708.1"/>
    <property type="molecule type" value="Genomic_DNA"/>
</dbReference>
<dbReference type="PROSITE" id="PS51296">
    <property type="entry name" value="RIESKE"/>
    <property type="match status" value="1"/>
</dbReference>
<reference evidence="6 7" key="1">
    <citation type="submission" date="2015-10" db="EMBL/GenBank/DDBJ databases">
        <title>The cercosporin biosynthetic gene cluster was horizontally transferred to several fungal lineages and shown to be expanded in Cercospora beticola based on microsynteny with recipient genomes.</title>
        <authorList>
            <person name="De Jonge R."/>
            <person name="Ebert M.K."/>
            <person name="Suttle J.C."/>
            <person name="Jurick Ii W.M."/>
            <person name="Secor G.A."/>
            <person name="Thomma B.P."/>
            <person name="Van De Peer Y."/>
            <person name="Bolton M.D."/>
        </authorList>
    </citation>
    <scope>NUCLEOTIDE SEQUENCE [LARGE SCALE GENOMIC DNA]</scope>
    <source>
        <strain evidence="6 7">09-40</strain>
    </source>
</reference>
<dbReference type="InterPro" id="IPR006076">
    <property type="entry name" value="FAD-dep_OxRdtase"/>
</dbReference>
<dbReference type="InterPro" id="IPR036922">
    <property type="entry name" value="Rieske_2Fe-2S_sf"/>
</dbReference>
<dbReference type="Gene3D" id="3.30.9.10">
    <property type="entry name" value="D-Amino Acid Oxidase, subunit A, domain 2"/>
    <property type="match status" value="1"/>
</dbReference>
<dbReference type="SUPFAM" id="SSF50022">
    <property type="entry name" value="ISP domain"/>
    <property type="match status" value="1"/>
</dbReference>
<proteinExistence type="predicted"/>
<sequence length="601" mass="66449">MPKPTIRLPALIQRQKSAQAEIVPPTPRNMTTQAAGFEHPPQPKANYFDATSGATEPVWVRTEPYSNRPQFSKLDQDLETDVVVVGSGISGVQTAYELVTRGYNVVMLEARGILSGETGRTSGHLASALDDGYANIASKHGKNGAKIAAESHQWAINRVGELVQKHHIDCEYRKLRGIQVSQYDRNKQAKDHDKEIEELKEEVEKAQEFGINVKFEQGYKVKGWDGEPDQRDAAIFSDQATFHPTKYVNALLKFLDKQHNFRCYTHTRVSDTQEKGFGIGPIGSKTSVEVKTYEGHTVTAKDVVMATCVPLQKLSVIAEMEYMRTYALAIKVPKGYVEDVLLYDLAEAYKYIRLTEADAENDYIVIGGCDHKVGQEDPEGRFQELETWVRERFTKAGSVDYAWSGQVFEPADYMAFIGLDPGTQHTYIITGDSGNGLTHGVIAGEIIASEIEGKTHPWNPLYKPTRISSLLKSATKILSHDLQINAQYKRHLTSDIEDLAALPPGQGGVLNPKTKTPIAVYKEDDGSDTIHKFSALCPHMQGVVCWNPTEKSWDCPVHGSRFSKEGKNLMGPAKGNLAPVDGEEGSENVGLKEKVMGVGKA</sequence>
<evidence type="ECO:0000256" key="3">
    <source>
        <dbReference type="ARBA" id="ARBA00023004"/>
    </source>
</evidence>
<dbReference type="GO" id="GO:0005737">
    <property type="term" value="C:cytoplasm"/>
    <property type="evidence" value="ECO:0007669"/>
    <property type="project" value="TreeGrafter"/>
</dbReference>
<dbReference type="InterPro" id="IPR017941">
    <property type="entry name" value="Rieske_2Fe-2S"/>
</dbReference>
<dbReference type="PANTHER" id="PTHR13847">
    <property type="entry name" value="SARCOSINE DEHYDROGENASE-RELATED"/>
    <property type="match status" value="1"/>
</dbReference>
<dbReference type="GO" id="GO:0051537">
    <property type="term" value="F:2 iron, 2 sulfur cluster binding"/>
    <property type="evidence" value="ECO:0007669"/>
    <property type="project" value="UniProtKB-KW"/>
</dbReference>
<dbReference type="SUPFAM" id="SSF51905">
    <property type="entry name" value="FAD/NAD(P)-binding domain"/>
    <property type="match status" value="1"/>
</dbReference>
<dbReference type="Gene3D" id="2.102.10.10">
    <property type="entry name" value="Rieske [2Fe-2S] iron-sulphur domain"/>
    <property type="match status" value="1"/>
</dbReference>
<dbReference type="Gene3D" id="3.50.50.60">
    <property type="entry name" value="FAD/NAD(P)-binding domain"/>
    <property type="match status" value="1"/>
</dbReference>
<dbReference type="InterPro" id="IPR036188">
    <property type="entry name" value="FAD/NAD-bd_sf"/>
</dbReference>
<dbReference type="Pfam" id="PF00355">
    <property type="entry name" value="Rieske"/>
    <property type="match status" value="1"/>
</dbReference>
<evidence type="ECO:0000256" key="4">
    <source>
        <dbReference type="ARBA" id="ARBA00023014"/>
    </source>
</evidence>
<evidence type="ECO:0000256" key="1">
    <source>
        <dbReference type="ARBA" id="ARBA00022714"/>
    </source>
</evidence>
<keyword evidence="3" id="KW-0408">Iron</keyword>
<dbReference type="AlphaFoldDB" id="A0A2G5I7D3"/>
<comment type="caution">
    <text evidence="6">The sequence shown here is derived from an EMBL/GenBank/DDBJ whole genome shotgun (WGS) entry which is preliminary data.</text>
</comment>
<keyword evidence="1" id="KW-0001">2Fe-2S</keyword>